<keyword evidence="4 9" id="KW-0808">Transferase</keyword>
<sequence length="446" mass="48480">MPPRQPAREGLASRAALRAYGLAAWLAQPLLRRKLRRRAQAEAGYAEAVPERFGRYTTPAQTQAELLWIHAVSLGETRTAGLLIAALRERIPDVRILLTHGTATGRAEGRQLLQGGDLQCWLPWDTPGAVRRFFAHFRPAMGLLIETEVWPNLIDQAAHAGVPLWLVNARLNAKSLAGAQRLPALMRPAYAGLAAVYAQTEQDAGRLRAAGASVTAVTGNLKFDARPDARLLAQGRDWRTRFRQRTGRPIVMLASSRAGEEAQWLNAIRTTAGAQDLQWLVVPRHPQRFDEVAALARERGLVVSRRSQWPADGEAPPAADLWLGDSMGEMALYYGLADLALLGASFEPLGGQNLIEACACGCPVVMGPHTFNFAQSAEDALAQGVAWRAGDMTQAVALALQQVRDPAQLRLCSTRAEAFAQHHRGALARLADAVALALHRHALPAR</sequence>
<comment type="similarity">
    <text evidence="9">Belongs to the glycosyltransferase group 1 family.</text>
</comment>
<evidence type="ECO:0000256" key="4">
    <source>
        <dbReference type="ARBA" id="ARBA00022679"/>
    </source>
</evidence>
<dbReference type="GO" id="GO:0005886">
    <property type="term" value="C:plasma membrane"/>
    <property type="evidence" value="ECO:0007669"/>
    <property type="project" value="UniProtKB-SubCell"/>
</dbReference>
<dbReference type="OrthoDB" id="9789797at2"/>
<proteinExistence type="inferred from homology"/>
<dbReference type="EMBL" id="RDQO01000006">
    <property type="protein sequence ID" value="RMX03515.1"/>
    <property type="molecule type" value="Genomic_DNA"/>
</dbReference>
<evidence type="ECO:0000256" key="1">
    <source>
        <dbReference type="ARBA" id="ARBA00004713"/>
    </source>
</evidence>
<dbReference type="AlphaFoldDB" id="A0A3M6QKQ4"/>
<dbReference type="UniPathway" id="UPA00958"/>
<comment type="catalytic activity">
    <reaction evidence="6 9">
        <text>lipid IVA (E. coli) + CMP-3-deoxy-beta-D-manno-octulosonate = alpha-Kdo-(2-&gt;6)-lipid IVA (E. coli) + CMP + H(+)</text>
        <dbReference type="Rhea" id="RHEA:28066"/>
        <dbReference type="ChEBI" id="CHEBI:15378"/>
        <dbReference type="ChEBI" id="CHEBI:58603"/>
        <dbReference type="ChEBI" id="CHEBI:60364"/>
        <dbReference type="ChEBI" id="CHEBI:60377"/>
        <dbReference type="ChEBI" id="CHEBI:85987"/>
        <dbReference type="EC" id="2.4.99.12"/>
    </reaction>
</comment>
<name>A0A3M6QKQ4_9BURK</name>
<keyword evidence="9" id="KW-0472">Membrane</keyword>
<comment type="subcellular location">
    <subcellularLocation>
        <location evidence="9">Cell membrane</location>
    </subcellularLocation>
</comment>
<evidence type="ECO:0000313" key="12">
    <source>
        <dbReference type="Proteomes" id="UP000278006"/>
    </source>
</evidence>
<keyword evidence="9" id="KW-1003">Cell membrane</keyword>
<dbReference type="InterPro" id="IPR038107">
    <property type="entry name" value="Glycos_transf_N_sf"/>
</dbReference>
<comment type="function">
    <text evidence="9">Involved in lipopolysaccharide (LPS) biosynthesis. Catalyzes the transfer of 3-deoxy-D-manno-octulosonate (Kdo) residue(s) from CMP-Kdo to lipid IV(A), the tetraacyldisaccharide-1,4'-bisphosphate precursor of lipid A.</text>
</comment>
<dbReference type="Pfam" id="PF04413">
    <property type="entry name" value="Glycos_transf_N"/>
    <property type="match status" value="1"/>
</dbReference>
<gene>
    <name evidence="11" type="ORF">D8I35_16700</name>
</gene>
<feature type="site" description="Transition state stabilizer" evidence="8">
    <location>
        <position position="146"/>
    </location>
</feature>
<dbReference type="EC" id="2.4.99.12" evidence="2 9"/>
<keyword evidence="9" id="KW-0448">Lipopolysaccharide biosynthesis</keyword>
<evidence type="ECO:0000256" key="8">
    <source>
        <dbReference type="PIRSR" id="PIRSR639901-2"/>
    </source>
</evidence>
<feature type="site" description="Transition state stabilizer" evidence="8">
    <location>
        <position position="222"/>
    </location>
</feature>
<dbReference type="Proteomes" id="UP000278006">
    <property type="component" value="Unassembled WGS sequence"/>
</dbReference>
<dbReference type="GO" id="GO:0043842">
    <property type="term" value="F:Kdo transferase activity"/>
    <property type="evidence" value="ECO:0007669"/>
    <property type="project" value="UniProtKB-EC"/>
</dbReference>
<feature type="active site" description="Proton acceptor" evidence="7">
    <location>
        <position position="76"/>
    </location>
</feature>
<keyword evidence="12" id="KW-1185">Reference proteome</keyword>
<dbReference type="InterPro" id="IPR039901">
    <property type="entry name" value="Kdotransferase"/>
</dbReference>
<dbReference type="GO" id="GO:0009244">
    <property type="term" value="P:lipopolysaccharide core region biosynthetic process"/>
    <property type="evidence" value="ECO:0007669"/>
    <property type="project" value="UniProtKB-UniRule"/>
</dbReference>
<evidence type="ECO:0000256" key="7">
    <source>
        <dbReference type="PIRSR" id="PIRSR639901-1"/>
    </source>
</evidence>
<evidence type="ECO:0000313" key="11">
    <source>
        <dbReference type="EMBL" id="RMX03515.1"/>
    </source>
</evidence>
<dbReference type="SUPFAM" id="SSF53756">
    <property type="entry name" value="UDP-Glycosyltransferase/glycogen phosphorylase"/>
    <property type="match status" value="1"/>
</dbReference>
<accession>A0A3M6QKQ4</accession>
<evidence type="ECO:0000256" key="5">
    <source>
        <dbReference type="ARBA" id="ARBA00031445"/>
    </source>
</evidence>
<dbReference type="Gene3D" id="3.40.50.11720">
    <property type="entry name" value="3-Deoxy-D-manno-octulosonic-acid transferase, N-terminal domain"/>
    <property type="match status" value="1"/>
</dbReference>
<comment type="pathway">
    <text evidence="1 9">Bacterial outer membrane biogenesis; LPS core biosynthesis.</text>
</comment>
<organism evidence="11 12">
    <name type="scientific">Corticibacter populi</name>
    <dbReference type="NCBI Taxonomy" id="1550736"/>
    <lineage>
        <taxon>Bacteria</taxon>
        <taxon>Pseudomonadati</taxon>
        <taxon>Pseudomonadota</taxon>
        <taxon>Betaproteobacteria</taxon>
        <taxon>Burkholderiales</taxon>
        <taxon>Comamonadaceae</taxon>
        <taxon>Corticibacter</taxon>
    </lineage>
</organism>
<dbReference type="GO" id="GO:0009245">
    <property type="term" value="P:lipid A biosynthetic process"/>
    <property type="evidence" value="ECO:0007669"/>
    <property type="project" value="TreeGrafter"/>
</dbReference>
<evidence type="ECO:0000256" key="9">
    <source>
        <dbReference type="RuleBase" id="RU365103"/>
    </source>
</evidence>
<feature type="domain" description="3-deoxy-D-manno-octulosonic-acid transferase N-terminal" evidence="10">
    <location>
        <begin position="49"/>
        <end position="225"/>
    </location>
</feature>
<dbReference type="InterPro" id="IPR007507">
    <property type="entry name" value="Glycos_transf_N"/>
</dbReference>
<protein>
    <recommendedName>
        <fullName evidence="3 9">3-deoxy-D-manno-octulosonic acid transferase</fullName>
        <shortName evidence="9">Kdo transferase</shortName>
        <ecNumber evidence="2 9">2.4.99.12</ecNumber>
    </recommendedName>
    <alternativeName>
        <fullName evidence="5 9">Lipid IV(A) 3-deoxy-D-manno-octulosonic acid transferase</fullName>
    </alternativeName>
</protein>
<dbReference type="Gene3D" id="3.40.50.2000">
    <property type="entry name" value="Glycogen Phosphorylase B"/>
    <property type="match status" value="1"/>
</dbReference>
<evidence type="ECO:0000256" key="2">
    <source>
        <dbReference type="ARBA" id="ARBA00012621"/>
    </source>
</evidence>
<reference evidence="11 12" key="1">
    <citation type="submission" date="2018-10" db="EMBL/GenBank/DDBJ databases">
        <title>Draft genome of Cortibacter populi DSM10536.</title>
        <authorList>
            <person name="Bernier A.-M."/>
            <person name="Bernard K."/>
        </authorList>
    </citation>
    <scope>NUCLEOTIDE SEQUENCE [LARGE SCALE GENOMIC DNA]</scope>
    <source>
        <strain evidence="11 12">DSM 105136</strain>
    </source>
</reference>
<evidence type="ECO:0000256" key="6">
    <source>
        <dbReference type="ARBA" id="ARBA00049183"/>
    </source>
</evidence>
<dbReference type="PANTHER" id="PTHR42755">
    <property type="entry name" value="3-DEOXY-MANNO-OCTULOSONATE CYTIDYLYLTRANSFERASE"/>
    <property type="match status" value="1"/>
</dbReference>
<dbReference type="PANTHER" id="PTHR42755:SF1">
    <property type="entry name" value="3-DEOXY-D-MANNO-OCTULOSONIC ACID TRANSFERASE, MITOCHONDRIAL-RELATED"/>
    <property type="match status" value="1"/>
</dbReference>
<comment type="caution">
    <text evidence="11">The sequence shown here is derived from an EMBL/GenBank/DDBJ whole genome shotgun (WGS) entry which is preliminary data.</text>
</comment>
<evidence type="ECO:0000259" key="10">
    <source>
        <dbReference type="Pfam" id="PF04413"/>
    </source>
</evidence>
<dbReference type="RefSeq" id="WP_122231463.1">
    <property type="nucleotide sequence ID" value="NZ_RDQO01000006.1"/>
</dbReference>
<evidence type="ECO:0000256" key="3">
    <source>
        <dbReference type="ARBA" id="ARBA00019077"/>
    </source>
</evidence>